<evidence type="ECO:0000256" key="3">
    <source>
        <dbReference type="ARBA" id="ARBA00023186"/>
    </source>
</evidence>
<dbReference type="PATRIC" id="fig|1280952.3.peg.3205"/>
<organism evidence="4 5">
    <name type="scientific">Hyphomonas jannaschiana VP2</name>
    <dbReference type="NCBI Taxonomy" id="1280952"/>
    <lineage>
        <taxon>Bacteria</taxon>
        <taxon>Pseudomonadati</taxon>
        <taxon>Pseudomonadota</taxon>
        <taxon>Alphaproteobacteria</taxon>
        <taxon>Hyphomonadales</taxon>
        <taxon>Hyphomonadaceae</taxon>
        <taxon>Hyphomonas</taxon>
    </lineage>
</organism>
<gene>
    <name evidence="4" type="ORF">HJA_16016</name>
</gene>
<dbReference type="InterPro" id="IPR042272">
    <property type="entry name" value="ATP12_ATP_synth-F1-assembly_N"/>
</dbReference>
<dbReference type="PANTHER" id="PTHR21013">
    <property type="entry name" value="ATP SYNTHASE MITOCHONDRIAL F1 COMPLEX ASSEMBLY FACTOR 2/ATP12 PROTEIN, MITOCHONDRIAL PRECURSOR"/>
    <property type="match status" value="1"/>
</dbReference>
<reference evidence="4 5" key="1">
    <citation type="journal article" date="2014" name="Antonie Van Leeuwenhoek">
        <title>Hyphomonas beringensis sp. nov. and Hyphomonas chukchiensis sp. nov., isolated from surface seawater of the Bering Sea and Chukchi Sea.</title>
        <authorList>
            <person name="Li C."/>
            <person name="Lai Q."/>
            <person name="Li G."/>
            <person name="Dong C."/>
            <person name="Wang J."/>
            <person name="Liao Y."/>
            <person name="Shao Z."/>
        </authorList>
    </citation>
    <scope>NUCLEOTIDE SEQUENCE [LARGE SCALE GENOMIC DNA]</scope>
    <source>
        <strain evidence="4 5">VP2</strain>
    </source>
</reference>
<dbReference type="eggNOG" id="COG5387">
    <property type="taxonomic scope" value="Bacteria"/>
</dbReference>
<dbReference type="Gene3D" id="1.10.3580.10">
    <property type="entry name" value="ATP12 ATPase"/>
    <property type="match status" value="1"/>
</dbReference>
<protein>
    <submittedName>
        <fullName evidence="4">ATP12 chaperone family protein</fullName>
    </submittedName>
</protein>
<name>A0A059F6G1_9PROT</name>
<dbReference type="InterPro" id="IPR011419">
    <property type="entry name" value="ATP12_ATP_synth-F1-assembly"/>
</dbReference>
<accession>A0A059F6G1</accession>
<dbReference type="GO" id="GO:0043461">
    <property type="term" value="P:proton-transporting ATP synthase complex assembly"/>
    <property type="evidence" value="ECO:0007669"/>
    <property type="project" value="InterPro"/>
</dbReference>
<dbReference type="AlphaFoldDB" id="A0A059F6G1"/>
<evidence type="ECO:0000256" key="2">
    <source>
        <dbReference type="ARBA" id="ARBA00022946"/>
    </source>
</evidence>
<dbReference type="Pfam" id="PF07542">
    <property type="entry name" value="ATP12"/>
    <property type="match status" value="1"/>
</dbReference>
<dbReference type="Gene3D" id="3.30.2180.10">
    <property type="entry name" value="ATP12-like"/>
    <property type="match status" value="1"/>
</dbReference>
<dbReference type="Proteomes" id="UP000024816">
    <property type="component" value="Unassembled WGS sequence"/>
</dbReference>
<evidence type="ECO:0000313" key="4">
    <source>
        <dbReference type="EMBL" id="KCZ83945.1"/>
    </source>
</evidence>
<evidence type="ECO:0000313" key="5">
    <source>
        <dbReference type="Proteomes" id="UP000024816"/>
    </source>
</evidence>
<sequence length="238" mass="26231">MTTSPSDKPKRFYKEAAAEQMPGGWTVTLDGRSIKTPARAALCLPSQRLARAIAAEWNDQGEAIDLVGMHLTRLANVAIDRTPEARDEMADELARYCETDLLCHLAEGPMELVEREEAYWRPVREWAGQELDILLVPVEGLLASPQPDASLEAARQVALDMDDFRLTGTLYACGLFGSALLALAVAEGQLSAADAFEVSRVDEAWQIEQWGEDDEAKAATEARRKEARALETWMRGLG</sequence>
<comment type="caution">
    <text evidence="4">The sequence shown here is derived from an EMBL/GenBank/DDBJ whole genome shotgun (WGS) entry which is preliminary data.</text>
</comment>
<dbReference type="RefSeq" id="WP_035584165.1">
    <property type="nucleotide sequence ID" value="NZ_ARYJ01000015.1"/>
</dbReference>
<proteinExistence type="inferred from homology"/>
<dbReference type="PANTHER" id="PTHR21013:SF10">
    <property type="entry name" value="ATP SYNTHASE MITOCHONDRIAL F1 COMPLEX ASSEMBLY FACTOR 2"/>
    <property type="match status" value="1"/>
</dbReference>
<keyword evidence="2" id="KW-0809">Transit peptide</keyword>
<dbReference type="SUPFAM" id="SSF160909">
    <property type="entry name" value="ATP12-like"/>
    <property type="match status" value="1"/>
</dbReference>
<dbReference type="InterPro" id="IPR023335">
    <property type="entry name" value="ATP12_ortho_dom_sf"/>
</dbReference>
<evidence type="ECO:0000256" key="1">
    <source>
        <dbReference type="ARBA" id="ARBA00008231"/>
    </source>
</evidence>
<dbReference type="EMBL" id="ARYJ01000015">
    <property type="protein sequence ID" value="KCZ83945.1"/>
    <property type="molecule type" value="Genomic_DNA"/>
</dbReference>
<keyword evidence="5" id="KW-1185">Reference proteome</keyword>
<comment type="similarity">
    <text evidence="1">Belongs to the ATP12 family.</text>
</comment>
<keyword evidence="3" id="KW-0143">Chaperone</keyword>
<dbReference type="OrthoDB" id="9797825at2"/>
<dbReference type="STRING" id="1280952.HJA_16016"/>